<dbReference type="Pfam" id="PF00072">
    <property type="entry name" value="Response_reg"/>
    <property type="match status" value="1"/>
</dbReference>
<feature type="domain" description="Response regulatory" evidence="4">
    <location>
        <begin position="3"/>
        <end position="120"/>
    </location>
</feature>
<comment type="caution">
    <text evidence="6">The sequence shown here is derived from an EMBL/GenBank/DDBJ whole genome shotgun (WGS) entry which is preliminary data.</text>
</comment>
<comment type="function">
    <text evidence="2">May play the central regulatory role in sporulation. It may be an element of the effector pathway responsible for the activation of sporulation genes in response to nutritional stress. Spo0A may act in concert with spo0H (a sigma factor) to control the expression of some genes that are critical to the sporulation process.</text>
</comment>
<evidence type="ECO:0000259" key="5">
    <source>
        <dbReference type="PROSITE" id="PS50930"/>
    </source>
</evidence>
<evidence type="ECO:0000259" key="4">
    <source>
        <dbReference type="PROSITE" id="PS50110"/>
    </source>
</evidence>
<evidence type="ECO:0000256" key="3">
    <source>
        <dbReference type="PROSITE-ProRule" id="PRU00169"/>
    </source>
</evidence>
<dbReference type="PROSITE" id="PS50110">
    <property type="entry name" value="RESPONSE_REGULATORY"/>
    <property type="match status" value="1"/>
</dbReference>
<dbReference type="InterPro" id="IPR007492">
    <property type="entry name" value="LytTR_DNA-bd_dom"/>
</dbReference>
<evidence type="ECO:0000256" key="1">
    <source>
        <dbReference type="ARBA" id="ARBA00018672"/>
    </source>
</evidence>
<dbReference type="RefSeq" id="WP_193500241.1">
    <property type="nucleotide sequence ID" value="NZ_JADCKC010000001.1"/>
</dbReference>
<dbReference type="SMART" id="SM00850">
    <property type="entry name" value="LytTR"/>
    <property type="match status" value="1"/>
</dbReference>
<gene>
    <name evidence="6" type="ORF">INF35_04130</name>
</gene>
<dbReference type="Gene3D" id="2.40.50.1020">
    <property type="entry name" value="LytTr DNA-binding domain"/>
    <property type="match status" value="1"/>
</dbReference>
<dbReference type="SMART" id="SM00448">
    <property type="entry name" value="REC"/>
    <property type="match status" value="1"/>
</dbReference>
<proteinExistence type="predicted"/>
<dbReference type="SUPFAM" id="SSF52172">
    <property type="entry name" value="CheY-like"/>
    <property type="match status" value="1"/>
</dbReference>
<sequence length="236" mass="26981">MIRIALVEDDPGYRAQIRDYLDRYSKEYDQKLIVTDFSDGDEIALNYKAGYDVILMDIEMKFMDGMTAAEMIRQKDAEVVIIFITNLPQYAIKGYAVDALDYVLKPVSYYAFSQRINRAITRMSRRQKRYLSVTTREGTHKLAYDSINYIEVQAHELVYHTTDGIVTAPGTLKEVEKTLDMQIFFRCNKGCLVNLERVDGIRGDDAVVAGEPVLVSRSRKKVFLDALNNYISGVAK</sequence>
<dbReference type="PANTHER" id="PTHR37299">
    <property type="entry name" value="TRANSCRIPTIONAL REGULATOR-RELATED"/>
    <property type="match status" value="1"/>
</dbReference>
<reference evidence="6 7" key="1">
    <citation type="submission" date="2020-10" db="EMBL/GenBank/DDBJ databases">
        <title>ChiBAC.</title>
        <authorList>
            <person name="Zenner C."/>
            <person name="Hitch T.C.A."/>
            <person name="Clavel T."/>
        </authorList>
    </citation>
    <scope>NUCLEOTIDE SEQUENCE [LARGE SCALE GENOMIC DNA]</scope>
    <source>
        <strain evidence="6 7">DSM 109015</strain>
    </source>
</reference>
<accession>A0ABR9R201</accession>
<dbReference type="Gene3D" id="3.40.50.2300">
    <property type="match status" value="1"/>
</dbReference>
<feature type="modified residue" description="4-aspartylphosphate" evidence="3">
    <location>
        <position position="57"/>
    </location>
</feature>
<dbReference type="InterPro" id="IPR001789">
    <property type="entry name" value="Sig_transdc_resp-reg_receiver"/>
</dbReference>
<name>A0ABR9R201_9FIRM</name>
<dbReference type="InterPro" id="IPR046947">
    <property type="entry name" value="LytR-like"/>
</dbReference>
<keyword evidence="3" id="KW-0597">Phosphoprotein</keyword>
<evidence type="ECO:0000256" key="2">
    <source>
        <dbReference type="ARBA" id="ARBA00024867"/>
    </source>
</evidence>
<dbReference type="Pfam" id="PF04397">
    <property type="entry name" value="LytTR"/>
    <property type="match status" value="1"/>
</dbReference>
<dbReference type="PROSITE" id="PS50930">
    <property type="entry name" value="HTH_LYTTR"/>
    <property type="match status" value="1"/>
</dbReference>
<evidence type="ECO:0000313" key="7">
    <source>
        <dbReference type="Proteomes" id="UP000768567"/>
    </source>
</evidence>
<dbReference type="InterPro" id="IPR011006">
    <property type="entry name" value="CheY-like_superfamily"/>
</dbReference>
<feature type="domain" description="HTH LytTR-type" evidence="5">
    <location>
        <begin position="131"/>
        <end position="229"/>
    </location>
</feature>
<evidence type="ECO:0000313" key="6">
    <source>
        <dbReference type="EMBL" id="MBE5036972.1"/>
    </source>
</evidence>
<dbReference type="PANTHER" id="PTHR37299:SF1">
    <property type="entry name" value="STAGE 0 SPORULATION PROTEIN A HOMOLOG"/>
    <property type="match status" value="1"/>
</dbReference>
<protein>
    <recommendedName>
        <fullName evidence="1">Stage 0 sporulation protein A homolog</fullName>
    </recommendedName>
</protein>
<organism evidence="6 7">
    <name type="scientific">Gemmiger gallinarum</name>
    <dbReference type="NCBI Taxonomy" id="2779354"/>
    <lineage>
        <taxon>Bacteria</taxon>
        <taxon>Bacillati</taxon>
        <taxon>Bacillota</taxon>
        <taxon>Clostridia</taxon>
        <taxon>Eubacteriales</taxon>
        <taxon>Gemmiger</taxon>
    </lineage>
</organism>
<dbReference type="EMBL" id="JADCKC010000001">
    <property type="protein sequence ID" value="MBE5036972.1"/>
    <property type="molecule type" value="Genomic_DNA"/>
</dbReference>
<keyword evidence="7" id="KW-1185">Reference proteome</keyword>
<dbReference type="Proteomes" id="UP000768567">
    <property type="component" value="Unassembled WGS sequence"/>
</dbReference>